<dbReference type="Proteomes" id="UP001195769">
    <property type="component" value="Unassembled WGS sequence"/>
</dbReference>
<proteinExistence type="predicted"/>
<organism evidence="1 2">
    <name type="scientific">Suillus fuscotomentosus</name>
    <dbReference type="NCBI Taxonomy" id="1912939"/>
    <lineage>
        <taxon>Eukaryota</taxon>
        <taxon>Fungi</taxon>
        <taxon>Dikarya</taxon>
        <taxon>Basidiomycota</taxon>
        <taxon>Agaricomycotina</taxon>
        <taxon>Agaricomycetes</taxon>
        <taxon>Agaricomycetidae</taxon>
        <taxon>Boletales</taxon>
        <taxon>Suillineae</taxon>
        <taxon>Suillaceae</taxon>
        <taxon>Suillus</taxon>
    </lineage>
</organism>
<name>A0AAD4DNX7_9AGAM</name>
<sequence>MISGAAPPEFVRPIRALINFMYQAQNPIHTESSIEAMQVSLNKFHNCKVAILEAEARQGKSNIKEDFYIPKLKLLLSFAEAIRNNSGLVQLTVDVSEQLLITHCKSPFMRMSKQKDFGEQIVHILDPLINAVVDEDEEVCATDPTMAWVSHVTPDAHHHFSAPRPIHNHFTKGILSNSANAALTVTRSPDGSNLSWPDVMHTYGLPDLHHKVTEYI</sequence>
<accession>A0AAD4DNX7</accession>
<keyword evidence="2" id="KW-1185">Reference proteome</keyword>
<reference evidence="1" key="1">
    <citation type="journal article" date="2020" name="New Phytol.">
        <title>Comparative genomics reveals dynamic genome evolution in host specialist ectomycorrhizal fungi.</title>
        <authorList>
            <person name="Lofgren L.A."/>
            <person name="Nguyen N.H."/>
            <person name="Vilgalys R."/>
            <person name="Ruytinx J."/>
            <person name="Liao H.L."/>
            <person name="Branco S."/>
            <person name="Kuo A."/>
            <person name="LaButti K."/>
            <person name="Lipzen A."/>
            <person name="Andreopoulos W."/>
            <person name="Pangilinan J."/>
            <person name="Riley R."/>
            <person name="Hundley H."/>
            <person name="Na H."/>
            <person name="Barry K."/>
            <person name="Grigoriev I.V."/>
            <person name="Stajich J.E."/>
            <person name="Kennedy P.G."/>
        </authorList>
    </citation>
    <scope>NUCLEOTIDE SEQUENCE</scope>
    <source>
        <strain evidence="1">FC203</strain>
    </source>
</reference>
<dbReference type="AlphaFoldDB" id="A0AAD4DNX7"/>
<comment type="caution">
    <text evidence="1">The sequence shown here is derived from an EMBL/GenBank/DDBJ whole genome shotgun (WGS) entry which is preliminary data.</text>
</comment>
<evidence type="ECO:0000313" key="1">
    <source>
        <dbReference type="EMBL" id="KAG1886947.1"/>
    </source>
</evidence>
<dbReference type="GeneID" id="64663112"/>
<dbReference type="RefSeq" id="XP_041216788.1">
    <property type="nucleotide sequence ID" value="XM_041368814.1"/>
</dbReference>
<protein>
    <submittedName>
        <fullName evidence="1">Uncharacterized protein</fullName>
    </submittedName>
</protein>
<dbReference type="EMBL" id="JABBWK010000227">
    <property type="protein sequence ID" value="KAG1886947.1"/>
    <property type="molecule type" value="Genomic_DNA"/>
</dbReference>
<evidence type="ECO:0000313" key="2">
    <source>
        <dbReference type="Proteomes" id="UP001195769"/>
    </source>
</evidence>
<gene>
    <name evidence="1" type="ORF">F5891DRAFT_1200263</name>
</gene>